<dbReference type="Proteomes" id="UP000567179">
    <property type="component" value="Unassembled WGS sequence"/>
</dbReference>
<feature type="region of interest" description="Disordered" evidence="1">
    <location>
        <begin position="169"/>
        <end position="188"/>
    </location>
</feature>
<feature type="region of interest" description="Disordered" evidence="1">
    <location>
        <begin position="254"/>
        <end position="286"/>
    </location>
</feature>
<reference evidence="2 3" key="1">
    <citation type="journal article" date="2020" name="ISME J.">
        <title>Uncovering the hidden diversity of litter-decomposition mechanisms in mushroom-forming fungi.</title>
        <authorList>
            <person name="Floudas D."/>
            <person name="Bentzer J."/>
            <person name="Ahren D."/>
            <person name="Johansson T."/>
            <person name="Persson P."/>
            <person name="Tunlid A."/>
        </authorList>
    </citation>
    <scope>NUCLEOTIDE SEQUENCE [LARGE SCALE GENOMIC DNA]</scope>
    <source>
        <strain evidence="2 3">CBS 101986</strain>
    </source>
</reference>
<feature type="region of interest" description="Disordered" evidence="1">
    <location>
        <begin position="22"/>
        <end position="44"/>
    </location>
</feature>
<feature type="compositionally biased region" description="Pro residues" evidence="1">
    <location>
        <begin position="225"/>
        <end position="240"/>
    </location>
</feature>
<evidence type="ECO:0000256" key="1">
    <source>
        <dbReference type="SAM" id="MobiDB-lite"/>
    </source>
</evidence>
<feature type="region of interest" description="Disordered" evidence="1">
    <location>
        <begin position="215"/>
        <end position="240"/>
    </location>
</feature>
<comment type="caution">
    <text evidence="2">The sequence shown here is derived from an EMBL/GenBank/DDBJ whole genome shotgun (WGS) entry which is preliminary data.</text>
</comment>
<proteinExistence type="predicted"/>
<accession>A0A8H5BRD4</accession>
<keyword evidence="3" id="KW-1185">Reference proteome</keyword>
<protein>
    <submittedName>
        <fullName evidence="2">Uncharacterized protein</fullName>
    </submittedName>
</protein>
<dbReference type="AlphaFoldDB" id="A0A8H5BRD4"/>
<sequence>MELQRHLTFTMSTIFAQPPIIRGRRKSRGGYQGASNRGKSPHAVRKSVLEAESAVLRHLVANGAPQNPHFDEPTAYYAEKIVEDEHRPPSRQGFRGSGPFSAYAEDFLLHERFEDSEDEFDNPFASLFDPSICFDDHHGDGFTESAGQPKDRLQKQKYDPYIPPQLFSPNFSIHDLPPPPPGTPKNKNSLFMDTATRELLVRADAQFRNHLARVTLASERQQPQTPQPCTPPGLSLPPIPTRKPRVYAPPAVAPPGIPCGPGPIQRPRARPLPHTPPRQDLPPTLGAEPLIPPGLGPVKHHKPDVGPLPTVEVPPASCPGPHILPEMLQGQQRELDAYLNGVREMFVDYHKARCLSAQATRGVRLGGVSKVNLGLAAAVAAGTAAVVPTHFNPLRRVSGAEVWLNVIADHRDRLRAGKRTSKADKKPHYLAMVFPSHSGVVRPARVASPFLLRLETD</sequence>
<evidence type="ECO:0000313" key="3">
    <source>
        <dbReference type="Proteomes" id="UP000567179"/>
    </source>
</evidence>
<dbReference type="EMBL" id="JAACJJ010000014">
    <property type="protein sequence ID" value="KAF5327804.1"/>
    <property type="molecule type" value="Genomic_DNA"/>
</dbReference>
<organism evidence="2 3">
    <name type="scientific">Psilocybe cf. subviscida</name>
    <dbReference type="NCBI Taxonomy" id="2480587"/>
    <lineage>
        <taxon>Eukaryota</taxon>
        <taxon>Fungi</taxon>
        <taxon>Dikarya</taxon>
        <taxon>Basidiomycota</taxon>
        <taxon>Agaricomycotina</taxon>
        <taxon>Agaricomycetes</taxon>
        <taxon>Agaricomycetidae</taxon>
        <taxon>Agaricales</taxon>
        <taxon>Agaricineae</taxon>
        <taxon>Strophariaceae</taxon>
        <taxon>Psilocybe</taxon>
    </lineage>
</organism>
<evidence type="ECO:0000313" key="2">
    <source>
        <dbReference type="EMBL" id="KAF5327804.1"/>
    </source>
</evidence>
<gene>
    <name evidence="2" type="ORF">D9619_004716</name>
</gene>
<name>A0A8H5BRD4_9AGAR</name>